<sequence length="77" mass="7942">MLLIGIGALLVVAGVVLATVRNARRGGRMSEAETPVTHQPRDTLEPTGQGDRLSFKPDLPGIGLIVLGLILMAIGAG</sequence>
<protein>
    <submittedName>
        <fullName evidence="3">Uncharacterized protein</fullName>
    </submittedName>
</protein>
<organism evidence="3 4">
    <name type="scientific">Allosphingosinicella humi</name>
    <dbReference type="NCBI Taxonomy" id="2068657"/>
    <lineage>
        <taxon>Bacteria</taxon>
        <taxon>Pseudomonadati</taxon>
        <taxon>Pseudomonadota</taxon>
        <taxon>Alphaproteobacteria</taxon>
        <taxon>Sphingomonadales</taxon>
        <taxon>Sphingomonadaceae</taxon>
        <taxon>Allosphingosinicella</taxon>
    </lineage>
</organism>
<feature type="transmembrane region" description="Helical" evidence="2">
    <location>
        <begin position="59"/>
        <end position="76"/>
    </location>
</feature>
<dbReference type="AlphaFoldDB" id="A0A2U2J2P4"/>
<feature type="region of interest" description="Disordered" evidence="1">
    <location>
        <begin position="27"/>
        <end position="51"/>
    </location>
</feature>
<keyword evidence="2" id="KW-1133">Transmembrane helix</keyword>
<proteinExistence type="predicted"/>
<name>A0A2U2J2P4_9SPHN</name>
<evidence type="ECO:0000256" key="1">
    <source>
        <dbReference type="SAM" id="MobiDB-lite"/>
    </source>
</evidence>
<keyword evidence="2" id="KW-0812">Transmembrane</keyword>
<dbReference type="EMBL" id="QFFF01000001">
    <property type="protein sequence ID" value="PWG02616.1"/>
    <property type="molecule type" value="Genomic_DNA"/>
</dbReference>
<dbReference type="RefSeq" id="WP_109270755.1">
    <property type="nucleotide sequence ID" value="NZ_QFFF01000001.1"/>
</dbReference>
<evidence type="ECO:0000256" key="2">
    <source>
        <dbReference type="SAM" id="Phobius"/>
    </source>
</evidence>
<keyword evidence="4" id="KW-1185">Reference proteome</keyword>
<keyword evidence="2" id="KW-0472">Membrane</keyword>
<reference evidence="3 4" key="1">
    <citation type="submission" date="2018-05" db="EMBL/GenBank/DDBJ databases">
        <title>Genome of Sphingosinicella humi QZX222.</title>
        <authorList>
            <person name="Qiao Z."/>
            <person name="Wang G."/>
        </authorList>
    </citation>
    <scope>NUCLEOTIDE SEQUENCE [LARGE SCALE GENOMIC DNA]</scope>
    <source>
        <strain evidence="3 4">QZX222</strain>
    </source>
</reference>
<dbReference type="Proteomes" id="UP000245916">
    <property type="component" value="Unassembled WGS sequence"/>
</dbReference>
<evidence type="ECO:0000313" key="4">
    <source>
        <dbReference type="Proteomes" id="UP000245916"/>
    </source>
</evidence>
<comment type="caution">
    <text evidence="3">The sequence shown here is derived from an EMBL/GenBank/DDBJ whole genome shotgun (WGS) entry which is preliminary data.</text>
</comment>
<gene>
    <name evidence="3" type="ORF">DF286_06850</name>
</gene>
<evidence type="ECO:0000313" key="3">
    <source>
        <dbReference type="EMBL" id="PWG02616.1"/>
    </source>
</evidence>
<accession>A0A2U2J2P4</accession>